<dbReference type="InterPro" id="IPR035398">
    <property type="entry name" value="Bac_rhamnosid_C"/>
</dbReference>
<dbReference type="PANTHER" id="PTHR34987:SF4">
    <property type="entry name" value="ALPHA-L-RHAMNOSIDASE C-TERMINAL DOMAIN-CONTAINING PROTEIN"/>
    <property type="match status" value="1"/>
</dbReference>
<sequence>MTAWEAWALWHQKSVNLLTVICGADVLSVYLQGERPSSYNLTFGIVHKRWLTFNAKDTVSHYTIPKMRITIGLLFGVVSQVFAVPLLTQNSGDKFYPRGIALGSTTHEKTQHFAAFTLNSKSPVATLDYGYEVAGYPFFSVASLTGKVQIETRYTEDLGDIDLPYSDGPFTFGQGLTNTYRVETFEITSAGQLNSYLAQGGQRWQTIRLLTPGTVTFKSVGFAATIDTLDYDKLPGQFSSSNPLYNEIWKLGARAAGASCFSAGAYKSIWDVSPNSGAFVRGSRAGLSIKGNTFSNYNLTFSANIKRGGLGWTMAYPVSSRVGGVQLNLVGNYPEATTYANVNKTLLPPNTVVLGYGFSLVNQTTLDSYYLDSFKVPFDVKEGHWYSISAKMYEGNFLAVSINGIKVFNITLNDYYTGASGATTTGSFGFGGWQDQAACFKDVKVASSNGTVIYTNSMTNAPAVLPEYGVQSNTADLCLDGAKRDRLVWLGDFYHTAGIIATSTSRQDYSSGTLKNFLDWQLPSGQLPLDTSLGYPGSATLSFAELTPDGYSYALQDYHILGLLAFGSHMRYHNDIAFASQNWRQWKLAVEYLIGNIDNSTGLVSLGFTFFGDGAGLAVNAASVQAFRELALVATAIGDTASARSWNAIAGQVGNTIQSTFWQPSLGYFSDTPQNKSKISVQGLSFVVTSGVATTSQANSCMNALAALKLSPGYKDSTAVSSDTVANISPNTNGFLLSALMQTNRTSEMKYLFENLWAAMITNDTTHSGASWEYVDTNLQPGLSRYTSLSHPWGGAPTYILTEYVAGIRPVTFGYKTWVIAPAYTGFGLTSTSAQVQTPFGMLKGRWSVEGGKINAVINAPVGTSGTFVINRALANETRANTVVHVKGGLLPKVLCLDL</sequence>
<dbReference type="Gene3D" id="2.60.420.10">
    <property type="entry name" value="Maltose phosphorylase, domain 3"/>
    <property type="match status" value="1"/>
</dbReference>
<proteinExistence type="predicted"/>
<dbReference type="EMBL" id="QZAR01000134">
    <property type="protein sequence ID" value="THW87063.1"/>
    <property type="molecule type" value="Genomic_DNA"/>
</dbReference>
<keyword evidence="3" id="KW-0326">Glycosidase</keyword>
<evidence type="ECO:0000313" key="3">
    <source>
        <dbReference type="EMBL" id="THW87063.1"/>
    </source>
</evidence>
<feature type="domain" description="Alpha-L-rhamnosidase C-terminal" evidence="2">
    <location>
        <begin position="807"/>
        <end position="873"/>
    </location>
</feature>
<dbReference type="InterPro" id="IPR035396">
    <property type="entry name" value="Bac_rhamnosid6H"/>
</dbReference>
<dbReference type="Pfam" id="PF17390">
    <property type="entry name" value="Bac_rhamnosid_C"/>
    <property type="match status" value="1"/>
</dbReference>
<dbReference type="InterPro" id="IPR008928">
    <property type="entry name" value="6-hairpin_glycosidase_sf"/>
</dbReference>
<dbReference type="AlphaFoldDB" id="A0A4S9B506"/>
<reference evidence="3 4" key="1">
    <citation type="submission" date="2018-10" db="EMBL/GenBank/DDBJ databases">
        <title>Fifty Aureobasidium pullulans genomes reveal a recombining polyextremotolerant generalist.</title>
        <authorList>
            <person name="Gostincar C."/>
            <person name="Turk M."/>
            <person name="Zajc J."/>
            <person name="Gunde-Cimerman N."/>
        </authorList>
    </citation>
    <scope>NUCLEOTIDE SEQUENCE [LARGE SCALE GENOMIC DNA]</scope>
    <source>
        <strain evidence="3 4">EXF-10507</strain>
    </source>
</reference>
<dbReference type="SUPFAM" id="SSF48208">
    <property type="entry name" value="Six-hairpin glycosidases"/>
    <property type="match status" value="1"/>
</dbReference>
<feature type="domain" description="Alpha-L-rhamnosidase six-hairpin glycosidase" evidence="1">
    <location>
        <begin position="456"/>
        <end position="805"/>
    </location>
</feature>
<evidence type="ECO:0000259" key="2">
    <source>
        <dbReference type="Pfam" id="PF17390"/>
    </source>
</evidence>
<accession>A0A4S9B506</accession>
<dbReference type="Gene3D" id="1.50.10.10">
    <property type="match status" value="1"/>
</dbReference>
<dbReference type="Pfam" id="PF17389">
    <property type="entry name" value="Bac_rhamnosid6H"/>
    <property type="match status" value="1"/>
</dbReference>
<gene>
    <name evidence="3" type="ORF">D6D15_06951</name>
</gene>
<organism evidence="3 4">
    <name type="scientific">Aureobasidium pullulans</name>
    <name type="common">Black yeast</name>
    <name type="synonym">Pullularia pullulans</name>
    <dbReference type="NCBI Taxonomy" id="5580"/>
    <lineage>
        <taxon>Eukaryota</taxon>
        <taxon>Fungi</taxon>
        <taxon>Dikarya</taxon>
        <taxon>Ascomycota</taxon>
        <taxon>Pezizomycotina</taxon>
        <taxon>Dothideomycetes</taxon>
        <taxon>Dothideomycetidae</taxon>
        <taxon>Dothideales</taxon>
        <taxon>Saccotheciaceae</taxon>
        <taxon>Aureobasidium</taxon>
    </lineage>
</organism>
<name>A0A4S9B506_AURPU</name>
<evidence type="ECO:0000259" key="1">
    <source>
        <dbReference type="Pfam" id="PF17389"/>
    </source>
</evidence>
<keyword evidence="3" id="KW-0378">Hydrolase</keyword>
<dbReference type="Gene3D" id="2.60.120.560">
    <property type="entry name" value="Exo-inulinase, domain 1"/>
    <property type="match status" value="1"/>
</dbReference>
<dbReference type="GO" id="GO:0005975">
    <property type="term" value="P:carbohydrate metabolic process"/>
    <property type="evidence" value="ECO:0007669"/>
    <property type="project" value="InterPro"/>
</dbReference>
<comment type="caution">
    <text evidence="3">The sequence shown here is derived from an EMBL/GenBank/DDBJ whole genome shotgun (WGS) entry which is preliminary data.</text>
</comment>
<dbReference type="Proteomes" id="UP000304928">
    <property type="component" value="Unassembled WGS sequence"/>
</dbReference>
<dbReference type="GO" id="GO:0016798">
    <property type="term" value="F:hydrolase activity, acting on glycosyl bonds"/>
    <property type="evidence" value="ECO:0007669"/>
    <property type="project" value="UniProtKB-KW"/>
</dbReference>
<dbReference type="InterPro" id="IPR012341">
    <property type="entry name" value="6hp_glycosidase-like_sf"/>
</dbReference>
<dbReference type="PANTHER" id="PTHR34987">
    <property type="entry name" value="C, PUTATIVE (AFU_ORTHOLOGUE AFUA_3G02880)-RELATED"/>
    <property type="match status" value="1"/>
</dbReference>
<protein>
    <submittedName>
        <fullName evidence="3">Six-hairpin glycosidase</fullName>
    </submittedName>
</protein>
<evidence type="ECO:0000313" key="4">
    <source>
        <dbReference type="Proteomes" id="UP000304928"/>
    </source>
</evidence>